<dbReference type="InterPro" id="IPR016025">
    <property type="entry name" value="Clathrin_H-chain_N"/>
</dbReference>
<dbReference type="GO" id="GO:0030130">
    <property type="term" value="C:clathrin coat of trans-Golgi network vesicle"/>
    <property type="evidence" value="ECO:0007669"/>
    <property type="project" value="InterPro"/>
</dbReference>
<dbReference type="GO" id="GO:0005198">
    <property type="term" value="F:structural molecule activity"/>
    <property type="evidence" value="ECO:0007669"/>
    <property type="project" value="InterPro"/>
</dbReference>
<dbReference type="SUPFAM" id="SSF50989">
    <property type="entry name" value="Clathrin heavy-chain terminal domain"/>
    <property type="match status" value="1"/>
</dbReference>
<sequence length="54" mass="6197">MESHKFICVREKVNDTDYFFIIVTDLTSNRIKQSIATDSSIMDPTSKVITLKSE</sequence>
<dbReference type="GO" id="GO:0030132">
    <property type="term" value="C:clathrin coat of coated pit"/>
    <property type="evidence" value="ECO:0007669"/>
    <property type="project" value="InterPro"/>
</dbReference>
<protein>
    <submittedName>
        <fullName evidence="1">Uncharacterized protein</fullName>
    </submittedName>
</protein>
<organism evidence="1 2">
    <name type="scientific">Rotaria magnacalcarata</name>
    <dbReference type="NCBI Taxonomy" id="392030"/>
    <lineage>
        <taxon>Eukaryota</taxon>
        <taxon>Metazoa</taxon>
        <taxon>Spiralia</taxon>
        <taxon>Gnathifera</taxon>
        <taxon>Rotifera</taxon>
        <taxon>Eurotatoria</taxon>
        <taxon>Bdelloidea</taxon>
        <taxon>Philodinida</taxon>
        <taxon>Philodinidae</taxon>
        <taxon>Rotaria</taxon>
    </lineage>
</organism>
<name>A0A820J848_9BILA</name>
<dbReference type="AlphaFoldDB" id="A0A820J848"/>
<accession>A0A820J848</accession>
<dbReference type="GO" id="GO:0016192">
    <property type="term" value="P:vesicle-mediated transport"/>
    <property type="evidence" value="ECO:0007669"/>
    <property type="project" value="InterPro"/>
</dbReference>
<dbReference type="EMBL" id="CAJOBF010012808">
    <property type="protein sequence ID" value="CAF4322770.1"/>
    <property type="molecule type" value="Genomic_DNA"/>
</dbReference>
<gene>
    <name evidence="1" type="ORF">UXM345_LOCUS34564</name>
</gene>
<evidence type="ECO:0000313" key="1">
    <source>
        <dbReference type="EMBL" id="CAF4322770.1"/>
    </source>
</evidence>
<dbReference type="Proteomes" id="UP000663842">
    <property type="component" value="Unassembled WGS sequence"/>
</dbReference>
<feature type="non-terminal residue" evidence="1">
    <location>
        <position position="54"/>
    </location>
</feature>
<dbReference type="GO" id="GO:0006886">
    <property type="term" value="P:intracellular protein transport"/>
    <property type="evidence" value="ECO:0007669"/>
    <property type="project" value="InterPro"/>
</dbReference>
<evidence type="ECO:0000313" key="2">
    <source>
        <dbReference type="Proteomes" id="UP000663842"/>
    </source>
</evidence>
<comment type="caution">
    <text evidence="1">The sequence shown here is derived from an EMBL/GenBank/DDBJ whole genome shotgun (WGS) entry which is preliminary data.</text>
</comment>
<proteinExistence type="predicted"/>
<dbReference type="Gene3D" id="2.130.10.110">
    <property type="entry name" value="Clathrin heavy-chain terminal domain"/>
    <property type="match status" value="1"/>
</dbReference>
<reference evidence="1" key="1">
    <citation type="submission" date="2021-02" db="EMBL/GenBank/DDBJ databases">
        <authorList>
            <person name="Nowell W R."/>
        </authorList>
    </citation>
    <scope>NUCLEOTIDE SEQUENCE</scope>
</reference>